<dbReference type="PANTHER" id="PTHR37820:SF1">
    <property type="entry name" value="CELL DIVISION PROTEIN FTSQ"/>
    <property type="match status" value="1"/>
</dbReference>
<evidence type="ECO:0000313" key="10">
    <source>
        <dbReference type="EMBL" id="CAJ55161.1"/>
    </source>
</evidence>
<evidence type="ECO:0000256" key="3">
    <source>
        <dbReference type="ARBA" id="ARBA00022618"/>
    </source>
</evidence>
<dbReference type="RefSeq" id="WP_011527190.1">
    <property type="nucleotide sequence ID" value="NC_008011.1"/>
</dbReference>
<dbReference type="GO" id="GO:0051301">
    <property type="term" value="P:cell division"/>
    <property type="evidence" value="ECO:0007669"/>
    <property type="project" value="UniProtKB-KW"/>
</dbReference>
<feature type="domain" description="POTRA" evidence="9">
    <location>
        <begin position="69"/>
        <end position="137"/>
    </location>
</feature>
<evidence type="ECO:0000256" key="5">
    <source>
        <dbReference type="ARBA" id="ARBA00022989"/>
    </source>
</evidence>
<dbReference type="PROSITE" id="PS51779">
    <property type="entry name" value="POTRA"/>
    <property type="match status" value="1"/>
</dbReference>
<evidence type="ECO:0000256" key="2">
    <source>
        <dbReference type="ARBA" id="ARBA00022475"/>
    </source>
</evidence>
<gene>
    <name evidence="10" type="primary">ftsQ</name>
    <name evidence="10" type="ordered locus">LI1107</name>
</gene>
<comment type="subcellular location">
    <subcellularLocation>
        <location evidence="1">Membrane</location>
    </subcellularLocation>
</comment>
<dbReference type="Proteomes" id="UP000002430">
    <property type="component" value="Chromosome"/>
</dbReference>
<evidence type="ECO:0000256" key="1">
    <source>
        <dbReference type="ARBA" id="ARBA00004370"/>
    </source>
</evidence>
<accession>Q1MPB6</accession>
<dbReference type="InterPro" id="IPR050487">
    <property type="entry name" value="FtsQ_DivIB"/>
</dbReference>
<keyword evidence="6 8" id="KW-0472">Membrane</keyword>
<keyword evidence="2" id="KW-1003">Cell membrane</keyword>
<evidence type="ECO:0000313" key="11">
    <source>
        <dbReference type="Proteomes" id="UP000002430"/>
    </source>
</evidence>
<feature type="transmembrane region" description="Helical" evidence="8">
    <location>
        <begin position="35"/>
        <end position="60"/>
    </location>
</feature>
<name>Q1MPB6_LAWIP</name>
<reference evidence="10 11" key="1">
    <citation type="submission" date="2005-11" db="EMBL/GenBank/DDBJ databases">
        <title>The complete genome sequence of Lawsonia intracellularis: the causative agent of proliferative enteropathy.</title>
        <authorList>
            <person name="Kaur K."/>
            <person name="Zhang Q."/>
            <person name="Beckler D."/>
            <person name="Munir S."/>
            <person name="Li L."/>
            <person name="Kinsley K."/>
            <person name="Herron L."/>
            <person name="Peterson A."/>
            <person name="May B."/>
            <person name="Singh S."/>
            <person name="Gebhart C."/>
            <person name="Kapur V."/>
        </authorList>
    </citation>
    <scope>NUCLEOTIDE SEQUENCE [LARGE SCALE GENOMIC DNA]</scope>
    <source>
        <strain evidence="10 11">PHE/MN1-00</strain>
    </source>
</reference>
<keyword evidence="11" id="KW-1185">Reference proteome</keyword>
<dbReference type="Pfam" id="PF08478">
    <property type="entry name" value="POTRA_1"/>
    <property type="match status" value="1"/>
</dbReference>
<dbReference type="GO" id="GO:0005886">
    <property type="term" value="C:plasma membrane"/>
    <property type="evidence" value="ECO:0007669"/>
    <property type="project" value="TreeGrafter"/>
</dbReference>
<keyword evidence="4 8" id="KW-0812">Transmembrane</keyword>
<dbReference type="InterPro" id="IPR013685">
    <property type="entry name" value="POTRA_FtsQ_type"/>
</dbReference>
<keyword evidence="5 8" id="KW-1133">Transmembrane helix</keyword>
<dbReference type="AlphaFoldDB" id="Q1MPB6"/>
<evidence type="ECO:0000259" key="9">
    <source>
        <dbReference type="PROSITE" id="PS51779"/>
    </source>
</evidence>
<dbReference type="PANTHER" id="PTHR37820">
    <property type="entry name" value="CELL DIVISION PROTEIN DIVIB"/>
    <property type="match status" value="1"/>
</dbReference>
<keyword evidence="3 10" id="KW-0132">Cell division</keyword>
<evidence type="ECO:0000256" key="6">
    <source>
        <dbReference type="ARBA" id="ARBA00023136"/>
    </source>
</evidence>
<evidence type="ECO:0000256" key="7">
    <source>
        <dbReference type="ARBA" id="ARBA00023306"/>
    </source>
</evidence>
<dbReference type="HOGENOM" id="CLU_047677_3_1_7"/>
<keyword evidence="7" id="KW-0131">Cell cycle</keyword>
<evidence type="ECO:0000256" key="4">
    <source>
        <dbReference type="ARBA" id="ARBA00022692"/>
    </source>
</evidence>
<evidence type="ECO:0000256" key="8">
    <source>
        <dbReference type="SAM" id="Phobius"/>
    </source>
</evidence>
<dbReference type="STRING" id="363253.LI1107"/>
<protein>
    <submittedName>
        <fullName evidence="10">Cell division septal protein</fullName>
    </submittedName>
</protein>
<dbReference type="EMBL" id="AM180252">
    <property type="protein sequence ID" value="CAJ55161.1"/>
    <property type="molecule type" value="Genomic_DNA"/>
</dbReference>
<dbReference type="OrthoDB" id="5470105at2"/>
<dbReference type="KEGG" id="lip:LI1107"/>
<sequence length="275" mass="31458">MLKDKRRYKANNYNSRIASYPSLHISNENIRFGSIVTWSCWCFIGIIALILFYFSGLHLYRLITTSNFFCIERINIYGASFFHRSDILKYTNLQTGINSFSVNIGKIEKILSSNPWVEKVSVKRRLPGIFDIFIKEYEPSFWILKDDIIYYADSVGRIITPLDTDNFKSLPTLEVMEGGEKFLPILKDLIVFLESSNSIIDVGTISSVRLSSASGIEILLENYDIVLSFEPQAWKENLQKLCLVLSDLACRGELKQTRSVTAVATGVWVSQEKNF</sequence>
<dbReference type="eggNOG" id="COG1589">
    <property type="taxonomic scope" value="Bacteria"/>
</dbReference>
<dbReference type="InterPro" id="IPR034746">
    <property type="entry name" value="POTRA"/>
</dbReference>
<dbReference type="Gene3D" id="3.10.20.310">
    <property type="entry name" value="membrane protein fhac"/>
    <property type="match status" value="1"/>
</dbReference>
<organism evidence="10 11">
    <name type="scientific">Lawsonia intracellularis (strain PHE/MN1-00)</name>
    <dbReference type="NCBI Taxonomy" id="363253"/>
    <lineage>
        <taxon>Bacteria</taxon>
        <taxon>Pseudomonadati</taxon>
        <taxon>Thermodesulfobacteriota</taxon>
        <taxon>Desulfovibrionia</taxon>
        <taxon>Desulfovibrionales</taxon>
        <taxon>Desulfovibrionaceae</taxon>
        <taxon>Lawsonia</taxon>
    </lineage>
</organism>
<proteinExistence type="predicted"/>